<comment type="caution">
    <text evidence="2">The sequence shown here is derived from an EMBL/GenBank/DDBJ whole genome shotgun (WGS) entry which is preliminary data.</text>
</comment>
<accession>A0AAV9ZL63</accession>
<sequence length="212" mass="23761">MGNVFWIPLRSPTSLVSRSLDDQSPASSKILPILCVIFSDVGWCCSNDLSYRRPPMSRPVQTVLSIPPAASAARMSVLILRLPTVTDGRVRRISGSRVAMVGASLVVLDYFDVVCFFSLFLDASLLIDAPNFSLFYPVIFLLYSTRSLVFFPLIFHRSRRHTSTCSFCASTPSFSSIRSLYSYMRQRLMVILPFPPQSTPVRHILPSPTYLP</sequence>
<proteinExistence type="predicted"/>
<name>A0AAV9ZL63_9AGAR</name>
<evidence type="ECO:0000313" key="2">
    <source>
        <dbReference type="EMBL" id="KAK6984980.1"/>
    </source>
</evidence>
<keyword evidence="1" id="KW-0812">Transmembrane</keyword>
<keyword evidence="1" id="KW-0472">Membrane</keyword>
<keyword evidence="1" id="KW-1133">Transmembrane helix</keyword>
<organism evidence="2 3">
    <name type="scientific">Favolaschia claudopus</name>
    <dbReference type="NCBI Taxonomy" id="2862362"/>
    <lineage>
        <taxon>Eukaryota</taxon>
        <taxon>Fungi</taxon>
        <taxon>Dikarya</taxon>
        <taxon>Basidiomycota</taxon>
        <taxon>Agaricomycotina</taxon>
        <taxon>Agaricomycetes</taxon>
        <taxon>Agaricomycetidae</taxon>
        <taxon>Agaricales</taxon>
        <taxon>Marasmiineae</taxon>
        <taxon>Mycenaceae</taxon>
        <taxon>Favolaschia</taxon>
    </lineage>
</organism>
<feature type="transmembrane region" description="Helical" evidence="1">
    <location>
        <begin position="133"/>
        <end position="155"/>
    </location>
</feature>
<evidence type="ECO:0000313" key="3">
    <source>
        <dbReference type="Proteomes" id="UP001362999"/>
    </source>
</evidence>
<dbReference type="Proteomes" id="UP001362999">
    <property type="component" value="Unassembled WGS sequence"/>
</dbReference>
<evidence type="ECO:0000256" key="1">
    <source>
        <dbReference type="SAM" id="Phobius"/>
    </source>
</evidence>
<reference evidence="2 3" key="1">
    <citation type="journal article" date="2024" name="J Genomics">
        <title>Draft genome sequencing and assembly of Favolaschia claudopus CIRM-BRFM 2984 isolated from oak limbs.</title>
        <authorList>
            <person name="Navarro D."/>
            <person name="Drula E."/>
            <person name="Chaduli D."/>
            <person name="Cazenave R."/>
            <person name="Ahrendt S."/>
            <person name="Wang J."/>
            <person name="Lipzen A."/>
            <person name="Daum C."/>
            <person name="Barry K."/>
            <person name="Grigoriev I.V."/>
            <person name="Favel A."/>
            <person name="Rosso M.N."/>
            <person name="Martin F."/>
        </authorList>
    </citation>
    <scope>NUCLEOTIDE SEQUENCE [LARGE SCALE GENOMIC DNA]</scope>
    <source>
        <strain evidence="2 3">CIRM-BRFM 2984</strain>
    </source>
</reference>
<dbReference type="EMBL" id="JAWWNJ010000133">
    <property type="protein sequence ID" value="KAK6984980.1"/>
    <property type="molecule type" value="Genomic_DNA"/>
</dbReference>
<feature type="transmembrane region" description="Helical" evidence="1">
    <location>
        <begin position="98"/>
        <end position="121"/>
    </location>
</feature>
<protein>
    <submittedName>
        <fullName evidence="2">Uncharacterized protein</fullName>
    </submittedName>
</protein>
<gene>
    <name evidence="2" type="ORF">R3P38DRAFT_3102451</name>
</gene>
<dbReference type="AlphaFoldDB" id="A0AAV9ZL63"/>
<keyword evidence="3" id="KW-1185">Reference proteome</keyword>